<dbReference type="InterPro" id="IPR027417">
    <property type="entry name" value="P-loop_NTPase"/>
</dbReference>
<comment type="subcellular location">
    <subcellularLocation>
        <location evidence="1">Golgi apparatus membrane</location>
        <topology evidence="1">Single-pass type II membrane protein</topology>
    </subcellularLocation>
</comment>
<keyword evidence="3" id="KW-0812">Transmembrane</keyword>
<dbReference type="InterPro" id="IPR018011">
    <property type="entry name" value="Carb_sulfotrans_8-10"/>
</dbReference>
<dbReference type="RefSeq" id="WP_386782381.1">
    <property type="nucleotide sequence ID" value="NZ_JBHTIC010000008.1"/>
</dbReference>
<evidence type="ECO:0000256" key="7">
    <source>
        <dbReference type="ARBA" id="ARBA00023180"/>
    </source>
</evidence>
<dbReference type="SUPFAM" id="SSF52540">
    <property type="entry name" value="P-loop containing nucleoside triphosphate hydrolases"/>
    <property type="match status" value="1"/>
</dbReference>
<dbReference type="EMBL" id="JBHTIC010000008">
    <property type="protein sequence ID" value="MFD0762125.1"/>
    <property type="molecule type" value="Genomic_DNA"/>
</dbReference>
<name>A0ABW2Z5N7_9FLAO</name>
<proteinExistence type="predicted"/>
<evidence type="ECO:0000313" key="9">
    <source>
        <dbReference type="Proteomes" id="UP001597032"/>
    </source>
</evidence>
<keyword evidence="4" id="KW-1133">Transmembrane helix</keyword>
<keyword evidence="9" id="KW-1185">Reference proteome</keyword>
<dbReference type="Pfam" id="PF03567">
    <property type="entry name" value="Sulfotransfer_2"/>
    <property type="match status" value="1"/>
</dbReference>
<keyword evidence="6" id="KW-0472">Membrane</keyword>
<evidence type="ECO:0000256" key="5">
    <source>
        <dbReference type="ARBA" id="ARBA00023034"/>
    </source>
</evidence>
<comment type="caution">
    <text evidence="8">The sequence shown here is derived from an EMBL/GenBank/DDBJ whole genome shotgun (WGS) entry which is preliminary data.</text>
</comment>
<dbReference type="PANTHER" id="PTHR12137:SF54">
    <property type="entry name" value="CARBOHYDRATE SULFOTRANSFERASE"/>
    <property type="match status" value="1"/>
</dbReference>
<accession>A0ABW2Z5N7</accession>
<dbReference type="Proteomes" id="UP001597032">
    <property type="component" value="Unassembled WGS sequence"/>
</dbReference>
<keyword evidence="5" id="KW-0333">Golgi apparatus</keyword>
<evidence type="ECO:0000256" key="4">
    <source>
        <dbReference type="ARBA" id="ARBA00022989"/>
    </source>
</evidence>
<dbReference type="PANTHER" id="PTHR12137">
    <property type="entry name" value="CARBOHYDRATE SULFOTRANSFERASE"/>
    <property type="match status" value="1"/>
</dbReference>
<reference evidence="9" key="1">
    <citation type="journal article" date="2019" name="Int. J. Syst. Evol. Microbiol.">
        <title>The Global Catalogue of Microorganisms (GCM) 10K type strain sequencing project: providing services to taxonomists for standard genome sequencing and annotation.</title>
        <authorList>
            <consortium name="The Broad Institute Genomics Platform"/>
            <consortium name="The Broad Institute Genome Sequencing Center for Infectious Disease"/>
            <person name="Wu L."/>
            <person name="Ma J."/>
        </authorList>
    </citation>
    <scope>NUCLEOTIDE SEQUENCE [LARGE SCALE GENOMIC DNA]</scope>
    <source>
        <strain evidence="9">CCUG 60022</strain>
    </source>
</reference>
<keyword evidence="2" id="KW-0808">Transferase</keyword>
<gene>
    <name evidence="8" type="ORF">ACFQZW_08530</name>
</gene>
<keyword evidence="7" id="KW-0325">Glycoprotein</keyword>
<evidence type="ECO:0000256" key="2">
    <source>
        <dbReference type="ARBA" id="ARBA00022679"/>
    </source>
</evidence>
<dbReference type="InterPro" id="IPR005331">
    <property type="entry name" value="Sulfotransferase"/>
</dbReference>
<sequence length="219" mass="26543">MIDHRNKVIFIHIPKNAGTSIERTVFNNFDFNLKYSKEYLFGFDNELGINLQHLTLNQMIRFKFITKELLSDYNSFAVVRNPFSRAISGYIWLMKDLQINDTFTNFLLRKGEFTPLKLKKTLRYVEDHFYTQSHFIKLKDEIKIKNILRFETLEKDIKEYNSNYQLKHHFKKNKKAKIKLVKFFTNRNIKLINEIYKEDFENFNYSKKFNAIKYILGYV</sequence>
<organism evidence="8 9">
    <name type="scientific">Lutibacter aestuarii</name>
    <dbReference type="NCBI Taxonomy" id="861111"/>
    <lineage>
        <taxon>Bacteria</taxon>
        <taxon>Pseudomonadati</taxon>
        <taxon>Bacteroidota</taxon>
        <taxon>Flavobacteriia</taxon>
        <taxon>Flavobacteriales</taxon>
        <taxon>Flavobacteriaceae</taxon>
        <taxon>Lutibacter</taxon>
    </lineage>
</organism>
<evidence type="ECO:0000256" key="6">
    <source>
        <dbReference type="ARBA" id="ARBA00023136"/>
    </source>
</evidence>
<evidence type="ECO:0000313" key="8">
    <source>
        <dbReference type="EMBL" id="MFD0762125.1"/>
    </source>
</evidence>
<evidence type="ECO:0000256" key="3">
    <source>
        <dbReference type="ARBA" id="ARBA00022692"/>
    </source>
</evidence>
<protein>
    <submittedName>
        <fullName evidence="8">Sulfotransferase family 2 domain-containing protein</fullName>
    </submittedName>
</protein>
<evidence type="ECO:0000256" key="1">
    <source>
        <dbReference type="ARBA" id="ARBA00004323"/>
    </source>
</evidence>